<evidence type="ECO:0000256" key="1">
    <source>
        <dbReference type="SAM" id="SignalP"/>
    </source>
</evidence>
<evidence type="ECO:0000313" key="3">
    <source>
        <dbReference type="Proteomes" id="UP000317909"/>
    </source>
</evidence>
<feature type="signal peptide" evidence="1">
    <location>
        <begin position="1"/>
        <end position="25"/>
    </location>
</feature>
<dbReference type="Proteomes" id="UP000317909">
    <property type="component" value="Chromosome"/>
</dbReference>
<keyword evidence="1" id="KW-0732">Signal</keyword>
<evidence type="ECO:0000313" key="2">
    <source>
        <dbReference type="EMBL" id="QDT71384.1"/>
    </source>
</evidence>
<proteinExistence type="predicted"/>
<protein>
    <recommendedName>
        <fullName evidence="4">PEP-CTERM protein-sorting domain-containing protein</fullName>
    </recommendedName>
</protein>
<sequence precursor="true">MHNLVRPAAAVTFLAAGVLAATACAQVVAPSTFTTAIHVQGEAAGTEYADWAASGIPIVDMDPADNVGDIDIANIQIANDADFIYIYASLHNTSSISLASIYLGFDTDQDKATGFDVLQIGEIGSEFAYQNDFPFAQYTGLFNLNLSITGGPLSNGGALIYPYWTEAGPPSGVGMEWAIPLKAVIQYPPALGGPKPAFPNPSFNFVIYTDQGLADISQVISYTLAQPPAGTPGDFDADNDVDGEDFLIWQRGFGGAYDANDLADWKAHFGGAATASLAASVPEPTAAALVAIACAAMAHVRRRNA</sequence>
<dbReference type="OrthoDB" id="263773at2"/>
<accession>A0A517TSN1</accession>
<dbReference type="EMBL" id="CP036339">
    <property type="protein sequence ID" value="QDT71384.1"/>
    <property type="molecule type" value="Genomic_DNA"/>
</dbReference>
<dbReference type="AlphaFoldDB" id="A0A517TSN1"/>
<keyword evidence="3" id="KW-1185">Reference proteome</keyword>
<dbReference type="PROSITE" id="PS51257">
    <property type="entry name" value="PROKAR_LIPOPROTEIN"/>
    <property type="match status" value="1"/>
</dbReference>
<feature type="chain" id="PRO_5022228446" description="PEP-CTERM protein-sorting domain-containing protein" evidence="1">
    <location>
        <begin position="26"/>
        <end position="305"/>
    </location>
</feature>
<name>A0A517TSN1_9BACT</name>
<reference evidence="2 3" key="1">
    <citation type="submission" date="2019-02" db="EMBL/GenBank/DDBJ databases">
        <title>Deep-cultivation of Planctomycetes and their phenomic and genomic characterization uncovers novel biology.</title>
        <authorList>
            <person name="Wiegand S."/>
            <person name="Jogler M."/>
            <person name="Boedeker C."/>
            <person name="Pinto D."/>
            <person name="Vollmers J."/>
            <person name="Rivas-Marin E."/>
            <person name="Kohn T."/>
            <person name="Peeters S.H."/>
            <person name="Heuer A."/>
            <person name="Rast P."/>
            <person name="Oberbeckmann S."/>
            <person name="Bunk B."/>
            <person name="Jeske O."/>
            <person name="Meyerdierks A."/>
            <person name="Storesund J.E."/>
            <person name="Kallscheuer N."/>
            <person name="Luecker S."/>
            <person name="Lage O.M."/>
            <person name="Pohl T."/>
            <person name="Merkel B.J."/>
            <person name="Hornburger P."/>
            <person name="Mueller R.-W."/>
            <person name="Bruemmer F."/>
            <person name="Labrenz M."/>
            <person name="Spormann A.M."/>
            <person name="Op den Camp H."/>
            <person name="Overmann J."/>
            <person name="Amann R."/>
            <person name="Jetten M.S.M."/>
            <person name="Mascher T."/>
            <person name="Medema M.H."/>
            <person name="Devos D.P."/>
            <person name="Kaster A.-K."/>
            <person name="Ovreas L."/>
            <person name="Rohde M."/>
            <person name="Galperin M.Y."/>
            <person name="Jogler C."/>
        </authorList>
    </citation>
    <scope>NUCLEOTIDE SEQUENCE [LARGE SCALE GENOMIC DNA]</scope>
    <source>
        <strain evidence="2 3">I41</strain>
    </source>
</reference>
<gene>
    <name evidence="2" type="ORF">I41_05410</name>
</gene>
<dbReference type="KEGG" id="llh:I41_05410"/>
<dbReference type="RefSeq" id="WP_145430603.1">
    <property type="nucleotide sequence ID" value="NZ_CP036339.1"/>
</dbReference>
<evidence type="ECO:0008006" key="4">
    <source>
        <dbReference type="Google" id="ProtNLM"/>
    </source>
</evidence>
<organism evidence="2 3">
    <name type="scientific">Lacipirellula limnantheis</name>
    <dbReference type="NCBI Taxonomy" id="2528024"/>
    <lineage>
        <taxon>Bacteria</taxon>
        <taxon>Pseudomonadati</taxon>
        <taxon>Planctomycetota</taxon>
        <taxon>Planctomycetia</taxon>
        <taxon>Pirellulales</taxon>
        <taxon>Lacipirellulaceae</taxon>
        <taxon>Lacipirellula</taxon>
    </lineage>
</organism>